<dbReference type="InterPro" id="IPR004046">
    <property type="entry name" value="GST_C"/>
</dbReference>
<dbReference type="RefSeq" id="WP_050674181.1">
    <property type="nucleotide sequence ID" value="NZ_BSKQ01000001.1"/>
</dbReference>
<keyword evidence="4" id="KW-1185">Reference proteome</keyword>
<protein>
    <submittedName>
        <fullName evidence="3">Glutathione S-transferase GST-4.5</fullName>
        <ecNumber evidence="3">2.5.1.18</ecNumber>
    </submittedName>
</protein>
<feature type="domain" description="GST C-terminal" evidence="2">
    <location>
        <begin position="79"/>
        <end position="196"/>
    </location>
</feature>
<dbReference type="Gene3D" id="1.20.1050.10">
    <property type="match status" value="1"/>
</dbReference>
<gene>
    <name evidence="3" type="primary">gst_2</name>
    <name evidence="3" type="ORF">NIT7321_03407</name>
</gene>
<dbReference type="Pfam" id="PF00043">
    <property type="entry name" value="GST_C"/>
    <property type="match status" value="1"/>
</dbReference>
<reference evidence="4" key="1">
    <citation type="submission" date="2015-05" db="EMBL/GenBank/DDBJ databases">
        <authorList>
            <person name="Rodrigo-Torres Lidia"/>
            <person name="Arahal R.David."/>
        </authorList>
    </citation>
    <scope>NUCLEOTIDE SEQUENCE [LARGE SCALE GENOMIC DNA]</scope>
    <source>
        <strain evidence="4">CECT 7321</strain>
    </source>
</reference>
<dbReference type="CDD" id="cd03046">
    <property type="entry name" value="GST_N_GTT1_like"/>
    <property type="match status" value="1"/>
</dbReference>
<dbReference type="SFLD" id="SFLDS00019">
    <property type="entry name" value="Glutathione_Transferase_(cytos"/>
    <property type="match status" value="1"/>
</dbReference>
<dbReference type="PANTHER" id="PTHR44051:SF21">
    <property type="entry name" value="GLUTATHIONE S-TRANSFERASE FAMILY PROTEIN"/>
    <property type="match status" value="1"/>
</dbReference>
<dbReference type="Proteomes" id="UP000043764">
    <property type="component" value="Unassembled WGS sequence"/>
</dbReference>
<dbReference type="PROSITE" id="PS50404">
    <property type="entry name" value="GST_NTER"/>
    <property type="match status" value="1"/>
</dbReference>
<dbReference type="InterPro" id="IPR036249">
    <property type="entry name" value="Thioredoxin-like_sf"/>
</dbReference>
<dbReference type="Gene3D" id="3.40.30.10">
    <property type="entry name" value="Glutaredoxin"/>
    <property type="match status" value="1"/>
</dbReference>
<dbReference type="InterPro" id="IPR036282">
    <property type="entry name" value="Glutathione-S-Trfase_C_sf"/>
</dbReference>
<dbReference type="SUPFAM" id="SSF47616">
    <property type="entry name" value="GST C-terminal domain-like"/>
    <property type="match status" value="1"/>
</dbReference>
<evidence type="ECO:0000259" key="2">
    <source>
        <dbReference type="PROSITE" id="PS50405"/>
    </source>
</evidence>
<dbReference type="EMBL" id="CVRL01000041">
    <property type="protein sequence ID" value="CRL12529.1"/>
    <property type="molecule type" value="Genomic_DNA"/>
</dbReference>
<dbReference type="SUPFAM" id="SSF52833">
    <property type="entry name" value="Thioredoxin-like"/>
    <property type="match status" value="1"/>
</dbReference>
<dbReference type="PANTHER" id="PTHR44051">
    <property type="entry name" value="GLUTATHIONE S-TRANSFERASE-RELATED"/>
    <property type="match status" value="1"/>
</dbReference>
<organism evidence="3 4">
    <name type="scientific">Phaeobacter italicus</name>
    <dbReference type="NCBI Taxonomy" id="481446"/>
    <lineage>
        <taxon>Bacteria</taxon>
        <taxon>Pseudomonadati</taxon>
        <taxon>Pseudomonadota</taxon>
        <taxon>Alphaproteobacteria</taxon>
        <taxon>Rhodobacterales</taxon>
        <taxon>Roseobacteraceae</taxon>
        <taxon>Phaeobacter</taxon>
    </lineage>
</organism>
<dbReference type="Pfam" id="PF13417">
    <property type="entry name" value="GST_N_3"/>
    <property type="match status" value="1"/>
</dbReference>
<dbReference type="PROSITE" id="PS50405">
    <property type="entry name" value="GST_CTER"/>
    <property type="match status" value="1"/>
</dbReference>
<proteinExistence type="predicted"/>
<dbReference type="AlphaFoldDB" id="A0A0H5D660"/>
<evidence type="ECO:0000259" key="1">
    <source>
        <dbReference type="PROSITE" id="PS50404"/>
    </source>
</evidence>
<dbReference type="STRING" id="481446.NIT7645_03337"/>
<dbReference type="InterPro" id="IPR004045">
    <property type="entry name" value="Glutathione_S-Trfase_N"/>
</dbReference>
<dbReference type="InterPro" id="IPR010987">
    <property type="entry name" value="Glutathione-S-Trfase_C-like"/>
</dbReference>
<evidence type="ECO:0000313" key="4">
    <source>
        <dbReference type="Proteomes" id="UP000043764"/>
    </source>
</evidence>
<keyword evidence="3" id="KW-0808">Transferase</keyword>
<dbReference type="EC" id="2.5.1.18" evidence="3"/>
<feature type="domain" description="GST N-terminal" evidence="1">
    <location>
        <begin position="1"/>
        <end position="75"/>
    </location>
</feature>
<name>A0A0H5D660_9RHOB</name>
<accession>A0A0H5D660</accession>
<evidence type="ECO:0000313" key="3">
    <source>
        <dbReference type="EMBL" id="CRL12529.1"/>
    </source>
</evidence>
<sequence>MYTVIGKQLTRCYRVLWALEELGQEYDLNPALPQSPDVLALNPSGKVPILVEDGEAITDSTAIITYLADKHGQLTAPAGTLARAKQDAVTHMLLDELDAVLWTAARHSFILPEDKRVPEVKDSLKWEFARSLNRLEARMQGPYLMGEDFTIADIICTHCLNWAYSAKFPLENKALLEYSKRMRSRPAFQKVAASVK</sequence>
<dbReference type="SFLD" id="SFLDG01150">
    <property type="entry name" value="Main.1:_Beta-like"/>
    <property type="match status" value="1"/>
</dbReference>
<dbReference type="InterPro" id="IPR040079">
    <property type="entry name" value="Glutathione_S-Trfase"/>
</dbReference>
<dbReference type="SFLD" id="SFLDG00358">
    <property type="entry name" value="Main_(cytGST)"/>
    <property type="match status" value="1"/>
</dbReference>
<dbReference type="GO" id="GO:0004364">
    <property type="term" value="F:glutathione transferase activity"/>
    <property type="evidence" value="ECO:0007669"/>
    <property type="project" value="UniProtKB-EC"/>
</dbReference>